<feature type="region of interest" description="Disordered" evidence="2">
    <location>
        <begin position="1"/>
        <end position="70"/>
    </location>
</feature>
<feature type="compositionally biased region" description="Basic residues" evidence="2">
    <location>
        <begin position="1"/>
        <end position="11"/>
    </location>
</feature>
<dbReference type="PANTHER" id="PTHR19847:SF7">
    <property type="entry name" value="DDB1- AND CUL4-ASSOCIATED FACTOR 11"/>
    <property type="match status" value="1"/>
</dbReference>
<dbReference type="RefSeq" id="XP_014681472.1">
    <property type="nucleotide sequence ID" value="XM_014825986.1"/>
</dbReference>
<dbReference type="Proteomes" id="UP000695022">
    <property type="component" value="Unplaced"/>
</dbReference>
<feature type="repeat" description="WD" evidence="1">
    <location>
        <begin position="361"/>
        <end position="403"/>
    </location>
</feature>
<dbReference type="Pfam" id="PF00400">
    <property type="entry name" value="WD40"/>
    <property type="match status" value="4"/>
</dbReference>
<gene>
    <name evidence="4" type="primary">LOC106821260</name>
</gene>
<dbReference type="PROSITE" id="PS50082">
    <property type="entry name" value="WD_REPEATS_2"/>
    <property type="match status" value="3"/>
</dbReference>
<dbReference type="InterPro" id="IPR051859">
    <property type="entry name" value="DCAF"/>
</dbReference>
<evidence type="ECO:0000313" key="3">
    <source>
        <dbReference type="Proteomes" id="UP000695022"/>
    </source>
</evidence>
<proteinExistence type="predicted"/>
<dbReference type="InterPro" id="IPR001680">
    <property type="entry name" value="WD40_rpt"/>
</dbReference>
<dbReference type="PROSITE" id="PS50294">
    <property type="entry name" value="WD_REPEATS_REGION"/>
    <property type="match status" value="2"/>
</dbReference>
<feature type="compositionally biased region" description="Polar residues" evidence="2">
    <location>
        <begin position="589"/>
        <end position="603"/>
    </location>
</feature>
<protein>
    <submittedName>
        <fullName evidence="4">DDB1- and CUL4-associated factor 11-like isoform X1</fullName>
    </submittedName>
</protein>
<organism evidence="3 4">
    <name type="scientific">Priapulus caudatus</name>
    <name type="common">Priapulid worm</name>
    <dbReference type="NCBI Taxonomy" id="37621"/>
    <lineage>
        <taxon>Eukaryota</taxon>
        <taxon>Metazoa</taxon>
        <taxon>Ecdysozoa</taxon>
        <taxon>Scalidophora</taxon>
        <taxon>Priapulida</taxon>
        <taxon>Priapulimorpha</taxon>
        <taxon>Priapulimorphida</taxon>
        <taxon>Priapulidae</taxon>
        <taxon>Priapulus</taxon>
    </lineage>
</organism>
<dbReference type="InterPro" id="IPR036322">
    <property type="entry name" value="WD40_repeat_dom_sf"/>
</dbReference>
<dbReference type="InterPro" id="IPR015943">
    <property type="entry name" value="WD40/YVTN_repeat-like_dom_sf"/>
</dbReference>
<dbReference type="GeneID" id="106821260"/>
<feature type="repeat" description="WD" evidence="1">
    <location>
        <begin position="537"/>
        <end position="568"/>
    </location>
</feature>
<sequence>MGSRISRRRRMSSQEESDRDQANSNSRPSGTATGTGTNAEGSSSRPAAGSASGNTSSSSRRILQRSSDGGWVSVSLERTSDEEPELDLTTILRFLIQRSENESGQVRVVRSRELGLSGLFGDDSGDEDDDDDFVPAARDPQCNTASYTNCCHDIEPDTNGLDKHDLKGEILTASGRRPTAQRPQKNSSFIDMLNKREIGMLKHLHFTSGDRSEMSTGFIPNCMERVASYHHKAFCGQFSQSGDVFITACQDQNIRIYDTTGNRFRQLKGVAARDVGWSVVDTAFSPDGNFVIYSSWSEFVHMVNVYGAQETHVALDLCPMDRRFCVFSLKFSEDNKEILCGANDRCAYVYDRERGERTLRVEAHEDDVNCIAFADCSSYILYSGGDDGLVKVWDRRTLSESYPKPIGVLAGHSDGITHIDSKGDGRYLISNSKDQTIKLWDIRRFSSDDAQEQTRRAVANQSWDYRWQGVPRRSQRKQQLLGDSSLMTYRGHCVLHTLIRAYFSPLFTTGQRYIITGCATGSFIVYDILTGKKVAKHKQHKSCVRDVAWHPYDNVIMTSSWDGKVGRWYYKRSEPDLVETSVSGDEGNTDTTSNTETHPQRTSGLRDRLRSALGSRSSHE</sequence>
<keyword evidence="3" id="KW-1185">Reference proteome</keyword>
<feature type="region of interest" description="Disordered" evidence="2">
    <location>
        <begin position="579"/>
        <end position="620"/>
    </location>
</feature>
<dbReference type="PANTHER" id="PTHR19847">
    <property type="entry name" value="DDB1- AND CUL4-ASSOCIATED FACTOR 11"/>
    <property type="match status" value="1"/>
</dbReference>
<dbReference type="SMART" id="SM00320">
    <property type="entry name" value="WD40"/>
    <property type="match status" value="7"/>
</dbReference>
<evidence type="ECO:0000256" key="1">
    <source>
        <dbReference type="PROSITE-ProRule" id="PRU00221"/>
    </source>
</evidence>
<reference evidence="4" key="1">
    <citation type="submission" date="2025-08" db="UniProtKB">
        <authorList>
            <consortium name="RefSeq"/>
        </authorList>
    </citation>
    <scope>IDENTIFICATION</scope>
</reference>
<name>A0ABM1FAK1_PRICU</name>
<evidence type="ECO:0000256" key="2">
    <source>
        <dbReference type="SAM" id="MobiDB-lite"/>
    </source>
</evidence>
<keyword evidence="1" id="KW-0853">WD repeat</keyword>
<feature type="repeat" description="WD" evidence="1">
    <location>
        <begin position="409"/>
        <end position="443"/>
    </location>
</feature>
<accession>A0ABM1FAK1</accession>
<feature type="compositionally biased region" description="Low complexity" evidence="2">
    <location>
        <begin position="29"/>
        <end position="67"/>
    </location>
</feature>
<evidence type="ECO:0000313" key="4">
    <source>
        <dbReference type="RefSeq" id="XP_014681472.1"/>
    </source>
</evidence>
<dbReference type="SUPFAM" id="SSF50978">
    <property type="entry name" value="WD40 repeat-like"/>
    <property type="match status" value="1"/>
</dbReference>
<dbReference type="Gene3D" id="2.130.10.10">
    <property type="entry name" value="YVTN repeat-like/Quinoprotein amine dehydrogenase"/>
    <property type="match status" value="3"/>
</dbReference>